<dbReference type="AlphaFoldDB" id="A0AAN6J1V8"/>
<evidence type="ECO:0000256" key="1">
    <source>
        <dbReference type="SAM" id="MobiDB-lite"/>
    </source>
</evidence>
<sequence length="363" mass="40585">MAATYSRCRTWWCILRILFVLFATVAQCRKFVEDIEIGDLQNLNNTSPAVKVGTPPPSPFASSPEEENYQNAIDKGCSHLNMMRTGSASPTIFFDRDSLFDNGWVDQPDQNELGDAPPSAGGTPGVELELDVAEVYRQLQISDTTDDNLMFRWTQRRQGGPGSTQAAYGQAGTSDYFPRNTPYGMTGAYYENQLNPVGGILLSMFNFGPEYMLHAKGTSGPPPPMKRLSDVLWFQWVDACRVFGVHVNNIRYFYQHQVSDELTEAIMDVVIEMPDQEVRAWPGVDYYMDDPGVNGDIGKALLGSPNGHAVAFFLAQHAALIGRRLTVDKVRWWGDLDKDYDQHMLFYILEVPEADDALTPTPS</sequence>
<feature type="signal peptide" evidence="2">
    <location>
        <begin position="1"/>
        <end position="28"/>
    </location>
</feature>
<comment type="caution">
    <text evidence="3">The sequence shown here is derived from an EMBL/GenBank/DDBJ whole genome shotgun (WGS) entry which is preliminary data.</text>
</comment>
<evidence type="ECO:0000313" key="3">
    <source>
        <dbReference type="EMBL" id="KAK0310176.1"/>
    </source>
</evidence>
<feature type="region of interest" description="Disordered" evidence="1">
    <location>
        <begin position="45"/>
        <end position="66"/>
    </location>
</feature>
<accession>A0AAN6J1V8</accession>
<protein>
    <submittedName>
        <fullName evidence="3">Uncharacterized protein</fullName>
    </submittedName>
</protein>
<dbReference type="EMBL" id="JASUXU010000078">
    <property type="protein sequence ID" value="KAK0310176.1"/>
    <property type="molecule type" value="Genomic_DNA"/>
</dbReference>
<gene>
    <name evidence="3" type="ORF">LTR82_014999</name>
</gene>
<proteinExistence type="predicted"/>
<name>A0AAN6J1V8_9PEZI</name>
<feature type="chain" id="PRO_5042954876" evidence="2">
    <location>
        <begin position="29"/>
        <end position="363"/>
    </location>
</feature>
<evidence type="ECO:0000256" key="2">
    <source>
        <dbReference type="SAM" id="SignalP"/>
    </source>
</evidence>
<reference evidence="3" key="1">
    <citation type="submission" date="2021-12" db="EMBL/GenBank/DDBJ databases">
        <title>Black yeast isolated from Biological Soil Crust.</title>
        <authorList>
            <person name="Kurbessoian T."/>
        </authorList>
    </citation>
    <scope>NUCLEOTIDE SEQUENCE</scope>
    <source>
        <strain evidence="3">CCFEE 5208</strain>
    </source>
</reference>
<keyword evidence="2" id="KW-0732">Signal</keyword>
<organism evidence="3 4">
    <name type="scientific">Friedmanniomyces endolithicus</name>
    <dbReference type="NCBI Taxonomy" id="329885"/>
    <lineage>
        <taxon>Eukaryota</taxon>
        <taxon>Fungi</taxon>
        <taxon>Dikarya</taxon>
        <taxon>Ascomycota</taxon>
        <taxon>Pezizomycotina</taxon>
        <taxon>Dothideomycetes</taxon>
        <taxon>Dothideomycetidae</taxon>
        <taxon>Mycosphaerellales</taxon>
        <taxon>Teratosphaeriaceae</taxon>
        <taxon>Friedmanniomyces</taxon>
    </lineage>
</organism>
<dbReference type="Proteomes" id="UP001168146">
    <property type="component" value="Unassembled WGS sequence"/>
</dbReference>
<evidence type="ECO:0000313" key="4">
    <source>
        <dbReference type="Proteomes" id="UP001168146"/>
    </source>
</evidence>